<name>A0ABT7MLF3_9BACL</name>
<comment type="similarity">
    <text evidence="1">Belongs to the AHA1 family.</text>
</comment>
<reference evidence="3 4" key="1">
    <citation type="submission" date="2023-06" db="EMBL/GenBank/DDBJ databases">
        <title>Influencing factors and mechanism of Cr(VI) reduction by facultative anaerobic Exiguobacterium sp. PY14.</title>
        <authorList>
            <person name="Zou L."/>
        </authorList>
    </citation>
    <scope>NUCLEOTIDE SEQUENCE [LARGE SCALE GENOMIC DNA]</scope>
    <source>
        <strain evidence="3 4">PY14</strain>
    </source>
</reference>
<dbReference type="InterPro" id="IPR023393">
    <property type="entry name" value="START-like_dom_sf"/>
</dbReference>
<accession>A0ABT7MLF3</accession>
<dbReference type="InterPro" id="IPR013538">
    <property type="entry name" value="ASHA1/2-like_C"/>
</dbReference>
<protein>
    <submittedName>
        <fullName evidence="3">SRPBCC domain-containing protein</fullName>
    </submittedName>
</protein>
<sequence>MNRRIDTAMAWMDATPDRIYNAFLDSAELVEWLPPEGMSARATVFEPWIGGTYQLVLTYEETDFASGKTTDRTDVSKGRFVDLVPGLKIVQVGTFESADPAFAGEMIQTWYLEALDGGTRVTIVCENVPPVIQKQDHDTGLRSTLDNLARYLTND</sequence>
<dbReference type="Proteomes" id="UP001230807">
    <property type="component" value="Unassembled WGS sequence"/>
</dbReference>
<dbReference type="RefSeq" id="WP_214719669.1">
    <property type="nucleotide sequence ID" value="NZ_CP183077.1"/>
</dbReference>
<comment type="caution">
    <text evidence="3">The sequence shown here is derived from an EMBL/GenBank/DDBJ whole genome shotgun (WGS) entry which is preliminary data.</text>
</comment>
<dbReference type="Gene3D" id="3.30.530.20">
    <property type="match status" value="1"/>
</dbReference>
<feature type="domain" description="Activator of Hsp90 ATPase homologue 1/2-like C-terminal" evidence="2">
    <location>
        <begin position="13"/>
        <end position="152"/>
    </location>
</feature>
<organism evidence="3 4">
    <name type="scientific">Exiguobacterium mexicanum</name>
    <dbReference type="NCBI Taxonomy" id="340146"/>
    <lineage>
        <taxon>Bacteria</taxon>
        <taxon>Bacillati</taxon>
        <taxon>Bacillota</taxon>
        <taxon>Bacilli</taxon>
        <taxon>Bacillales</taxon>
        <taxon>Bacillales Family XII. Incertae Sedis</taxon>
        <taxon>Exiguobacterium</taxon>
    </lineage>
</organism>
<evidence type="ECO:0000259" key="2">
    <source>
        <dbReference type="Pfam" id="PF08327"/>
    </source>
</evidence>
<evidence type="ECO:0000256" key="1">
    <source>
        <dbReference type="ARBA" id="ARBA00006817"/>
    </source>
</evidence>
<dbReference type="SUPFAM" id="SSF55961">
    <property type="entry name" value="Bet v1-like"/>
    <property type="match status" value="1"/>
</dbReference>
<gene>
    <name evidence="3" type="ORF">QR695_03540</name>
</gene>
<keyword evidence="4" id="KW-1185">Reference proteome</keyword>
<dbReference type="Pfam" id="PF08327">
    <property type="entry name" value="AHSA1"/>
    <property type="match status" value="1"/>
</dbReference>
<evidence type="ECO:0000313" key="3">
    <source>
        <dbReference type="EMBL" id="MDL5376080.1"/>
    </source>
</evidence>
<evidence type="ECO:0000313" key="4">
    <source>
        <dbReference type="Proteomes" id="UP001230807"/>
    </source>
</evidence>
<proteinExistence type="inferred from homology"/>
<dbReference type="EMBL" id="JASWER010000001">
    <property type="protein sequence ID" value="MDL5376080.1"/>
    <property type="molecule type" value="Genomic_DNA"/>
</dbReference>